<evidence type="ECO:0000313" key="2">
    <source>
        <dbReference type="Proteomes" id="UP000887013"/>
    </source>
</evidence>
<accession>A0A8X6PVQ9</accession>
<evidence type="ECO:0000313" key="1">
    <source>
        <dbReference type="EMBL" id="GFT92172.1"/>
    </source>
</evidence>
<dbReference type="Proteomes" id="UP000887013">
    <property type="component" value="Unassembled WGS sequence"/>
</dbReference>
<organism evidence="1 2">
    <name type="scientific">Nephila pilipes</name>
    <name type="common">Giant wood spider</name>
    <name type="synonym">Nephila maculata</name>
    <dbReference type="NCBI Taxonomy" id="299642"/>
    <lineage>
        <taxon>Eukaryota</taxon>
        <taxon>Metazoa</taxon>
        <taxon>Ecdysozoa</taxon>
        <taxon>Arthropoda</taxon>
        <taxon>Chelicerata</taxon>
        <taxon>Arachnida</taxon>
        <taxon>Araneae</taxon>
        <taxon>Araneomorphae</taxon>
        <taxon>Entelegynae</taxon>
        <taxon>Araneoidea</taxon>
        <taxon>Nephilidae</taxon>
        <taxon>Nephila</taxon>
    </lineage>
</organism>
<comment type="caution">
    <text evidence="1">The sequence shown here is derived from an EMBL/GenBank/DDBJ whole genome shotgun (WGS) entry which is preliminary data.</text>
</comment>
<protein>
    <submittedName>
        <fullName evidence="1">Uncharacterized protein</fullName>
    </submittedName>
</protein>
<name>A0A8X6PVQ9_NEPPI</name>
<gene>
    <name evidence="1" type="ORF">NPIL_664731</name>
</gene>
<dbReference type="EMBL" id="BMAW01025354">
    <property type="protein sequence ID" value="GFT92172.1"/>
    <property type="molecule type" value="Genomic_DNA"/>
</dbReference>
<keyword evidence="2" id="KW-1185">Reference proteome</keyword>
<proteinExistence type="predicted"/>
<dbReference type="AlphaFoldDB" id="A0A8X6PVQ9"/>
<reference evidence="1" key="1">
    <citation type="submission" date="2020-08" db="EMBL/GenBank/DDBJ databases">
        <title>Multicomponent nature underlies the extraordinary mechanical properties of spider dragline silk.</title>
        <authorList>
            <person name="Kono N."/>
            <person name="Nakamura H."/>
            <person name="Mori M."/>
            <person name="Yoshida Y."/>
            <person name="Ohtoshi R."/>
            <person name="Malay A.D."/>
            <person name="Moran D.A.P."/>
            <person name="Tomita M."/>
            <person name="Numata K."/>
            <person name="Arakawa K."/>
        </authorList>
    </citation>
    <scope>NUCLEOTIDE SEQUENCE</scope>
</reference>
<sequence>MIIVSNLKELKMLRYLNNVIKCNLHLQRKGIENENDGRSDKVRDFPKHEKLLNQIKCLNIYDIRERKSRVMVRIHLRFEQHASCSVQHISIKRLLTYRLWKAHGDSSLVDLSMSVKG</sequence>